<gene>
    <name evidence="2" type="ORF">A3B24_01085</name>
</gene>
<proteinExistence type="predicted"/>
<dbReference type="Proteomes" id="UP000176917">
    <property type="component" value="Unassembled WGS sequence"/>
</dbReference>
<evidence type="ECO:0000313" key="2">
    <source>
        <dbReference type="EMBL" id="OHA73207.1"/>
    </source>
</evidence>
<protein>
    <submittedName>
        <fullName evidence="2">Uncharacterized protein</fullName>
    </submittedName>
</protein>
<dbReference type="AlphaFoldDB" id="A0A1G2RK84"/>
<keyword evidence="1" id="KW-0472">Membrane</keyword>
<keyword evidence="1" id="KW-1133">Transmembrane helix</keyword>
<name>A0A1G2RK84_9BACT</name>
<evidence type="ECO:0000256" key="1">
    <source>
        <dbReference type="SAM" id="Phobius"/>
    </source>
</evidence>
<feature type="transmembrane region" description="Helical" evidence="1">
    <location>
        <begin position="26"/>
        <end position="47"/>
    </location>
</feature>
<sequence length="95" mass="10657">MKLSFEQLKSFQGNMRQVPRLLAENAFLFTLALIGLAVAVSLLAVFFSRSSLKEGSREALQSGFQETLFQDVFSKLEERKANFATPNTPNIPNIF</sequence>
<evidence type="ECO:0000313" key="3">
    <source>
        <dbReference type="Proteomes" id="UP000176917"/>
    </source>
</evidence>
<dbReference type="STRING" id="1802461.A3B24_01085"/>
<comment type="caution">
    <text evidence="2">The sequence shown here is derived from an EMBL/GenBank/DDBJ whole genome shotgun (WGS) entry which is preliminary data.</text>
</comment>
<dbReference type="EMBL" id="MHUG01000015">
    <property type="protein sequence ID" value="OHA73207.1"/>
    <property type="molecule type" value="Genomic_DNA"/>
</dbReference>
<keyword evidence="1" id="KW-0812">Transmembrane</keyword>
<reference evidence="2 3" key="1">
    <citation type="journal article" date="2016" name="Nat. Commun.">
        <title>Thousands of microbial genomes shed light on interconnected biogeochemical processes in an aquifer system.</title>
        <authorList>
            <person name="Anantharaman K."/>
            <person name="Brown C.T."/>
            <person name="Hug L.A."/>
            <person name="Sharon I."/>
            <person name="Castelle C.J."/>
            <person name="Probst A.J."/>
            <person name="Thomas B.C."/>
            <person name="Singh A."/>
            <person name="Wilkins M.J."/>
            <person name="Karaoz U."/>
            <person name="Brodie E.L."/>
            <person name="Williams K.H."/>
            <person name="Hubbard S.S."/>
            <person name="Banfield J.F."/>
        </authorList>
    </citation>
    <scope>NUCLEOTIDE SEQUENCE [LARGE SCALE GENOMIC DNA]</scope>
</reference>
<organism evidence="2 3">
    <name type="scientific">Candidatus Wildermuthbacteria bacterium RIFCSPLOWO2_01_FULL_48_16</name>
    <dbReference type="NCBI Taxonomy" id="1802461"/>
    <lineage>
        <taxon>Bacteria</taxon>
        <taxon>Candidatus Wildermuthiibacteriota</taxon>
    </lineage>
</organism>
<accession>A0A1G2RK84</accession>